<dbReference type="SUPFAM" id="SSF140984">
    <property type="entry name" value="PTPA-like"/>
    <property type="match status" value="1"/>
</dbReference>
<keyword evidence="5 9" id="KW-0963">Cytoplasm</keyword>
<evidence type="ECO:0000256" key="8">
    <source>
        <dbReference type="ARBA" id="ARBA00023242"/>
    </source>
</evidence>
<evidence type="ECO:0000256" key="4">
    <source>
        <dbReference type="ARBA" id="ARBA00011019"/>
    </source>
</evidence>
<dbReference type="PIRSF" id="PIRSF016325">
    <property type="entry name" value="Phstyr_phstse_ac"/>
    <property type="match status" value="1"/>
</dbReference>
<evidence type="ECO:0000256" key="2">
    <source>
        <dbReference type="ARBA" id="ARBA00004123"/>
    </source>
</evidence>
<evidence type="ECO:0000256" key="1">
    <source>
        <dbReference type="ARBA" id="ARBA00000971"/>
    </source>
</evidence>
<feature type="region of interest" description="Disordered" evidence="10">
    <location>
        <begin position="335"/>
        <end position="398"/>
    </location>
</feature>
<dbReference type="GO" id="GO:0007052">
    <property type="term" value="P:mitotic spindle organization"/>
    <property type="evidence" value="ECO:0007669"/>
    <property type="project" value="TreeGrafter"/>
</dbReference>
<dbReference type="PANTHER" id="PTHR10012:SF3">
    <property type="entry name" value="SERINE_THREONINE-PROTEIN PHOSPHATASE 2A ACTIVATOR 1"/>
    <property type="match status" value="1"/>
</dbReference>
<feature type="compositionally biased region" description="Low complexity" evidence="10">
    <location>
        <begin position="363"/>
        <end position="385"/>
    </location>
</feature>
<dbReference type="EC" id="5.2.1.8" evidence="9"/>
<accession>G3BBG9</accession>
<keyword evidence="6 9" id="KW-0697">Rotamase</keyword>
<dbReference type="GO" id="GO:0003755">
    <property type="term" value="F:peptidyl-prolyl cis-trans isomerase activity"/>
    <property type="evidence" value="ECO:0007669"/>
    <property type="project" value="UniProtKB-KW"/>
</dbReference>
<dbReference type="GO" id="GO:0005737">
    <property type="term" value="C:cytoplasm"/>
    <property type="evidence" value="ECO:0007669"/>
    <property type="project" value="UniProtKB-SubCell"/>
</dbReference>
<dbReference type="InterPro" id="IPR043170">
    <property type="entry name" value="PTPA_C_lid"/>
</dbReference>
<dbReference type="EMBL" id="GL996527">
    <property type="protein sequence ID" value="EGV62189.1"/>
    <property type="molecule type" value="Genomic_DNA"/>
</dbReference>
<evidence type="ECO:0000256" key="9">
    <source>
        <dbReference type="RuleBase" id="RU361210"/>
    </source>
</evidence>
<dbReference type="Proteomes" id="UP000000707">
    <property type="component" value="Unassembled WGS sequence"/>
</dbReference>
<protein>
    <recommendedName>
        <fullName evidence="9">Serine/threonine-protein phosphatase 2A activator</fullName>
        <ecNumber evidence="9">5.2.1.8</ecNumber>
    </recommendedName>
    <alternativeName>
        <fullName evidence="9">Phosphotyrosyl phosphatase activator</fullName>
    </alternativeName>
</protein>
<organism evidence="12">
    <name type="scientific">Candida tenuis (strain ATCC 10573 / BCRC 21748 / CBS 615 / JCM 9827 / NBRC 10315 / NRRL Y-1498 / VKM Y-70)</name>
    <name type="common">Yeast</name>
    <name type="synonym">Yamadazyma tenuis</name>
    <dbReference type="NCBI Taxonomy" id="590646"/>
    <lineage>
        <taxon>Eukaryota</taxon>
        <taxon>Fungi</taxon>
        <taxon>Dikarya</taxon>
        <taxon>Ascomycota</taxon>
        <taxon>Saccharomycotina</taxon>
        <taxon>Pichiomycetes</taxon>
        <taxon>Debaryomycetaceae</taxon>
        <taxon>Yamadazyma</taxon>
    </lineage>
</organism>
<dbReference type="GO" id="GO:0005634">
    <property type="term" value="C:nucleus"/>
    <property type="evidence" value="ECO:0007669"/>
    <property type="project" value="UniProtKB-SubCell"/>
</dbReference>
<dbReference type="HOGENOM" id="CLU_030733_2_1_1"/>
<dbReference type="OrthoDB" id="16120at2759"/>
<dbReference type="PANTHER" id="PTHR10012">
    <property type="entry name" value="SERINE/THREONINE-PROTEIN PHOSPHATASE 2A REGULATORY SUBUNIT B"/>
    <property type="match status" value="1"/>
</dbReference>
<evidence type="ECO:0000256" key="6">
    <source>
        <dbReference type="ARBA" id="ARBA00023110"/>
    </source>
</evidence>
<comment type="catalytic activity">
    <reaction evidence="1 9">
        <text>[protein]-peptidylproline (omega=180) = [protein]-peptidylproline (omega=0)</text>
        <dbReference type="Rhea" id="RHEA:16237"/>
        <dbReference type="Rhea" id="RHEA-COMP:10747"/>
        <dbReference type="Rhea" id="RHEA-COMP:10748"/>
        <dbReference type="ChEBI" id="CHEBI:83833"/>
        <dbReference type="ChEBI" id="CHEBI:83834"/>
        <dbReference type="EC" id="5.2.1.8"/>
    </reaction>
</comment>
<dbReference type="InterPro" id="IPR037218">
    <property type="entry name" value="PTPA_sf"/>
</dbReference>
<feature type="compositionally biased region" description="Pro residues" evidence="10">
    <location>
        <begin position="386"/>
        <end position="398"/>
    </location>
</feature>
<dbReference type="AlphaFoldDB" id="G3BBG9"/>
<dbReference type="STRING" id="590646.G3BBG9"/>
<comment type="subcellular location">
    <subcellularLocation>
        <location evidence="3 9">Cytoplasm</location>
    </subcellularLocation>
    <subcellularLocation>
        <location evidence="2">Nucleus</location>
    </subcellularLocation>
</comment>
<proteinExistence type="inferred from homology"/>
<keyword evidence="12" id="KW-1185">Reference proteome</keyword>
<comment type="similarity">
    <text evidence="4 9">Belongs to the PTPA-type PPIase family.</text>
</comment>
<evidence type="ECO:0000313" key="11">
    <source>
        <dbReference type="EMBL" id="EGV62189.1"/>
    </source>
</evidence>
<dbReference type="GO" id="GO:0000159">
    <property type="term" value="C:protein phosphatase type 2A complex"/>
    <property type="evidence" value="ECO:0007669"/>
    <property type="project" value="TreeGrafter"/>
</dbReference>
<sequence>MSYSHPCKKIVDASDLSAFRRSIAYSNIQEAIHSILVLVKSHELPRGILNLKLVSALKCEHATETYTIQCPNGQRVLNSLAYFDSVIENFPPLPGPRRFGNYAFRDWYGQLEDSAAGKLQELDILNTNKAGFLSELSYYFVAAFGSGIRLDFGTGHELSFVAFIGSLLKADALKNITGQDILVIFARYYDLVRRLILTYSLEPAGSHGVWGLDDHFHFIYILGAAQFNEPVSRYAPPVSQCLNEGTISEFLDTNLYINALAFIQKIKSGPFKNHSPLIYDIHTSVTLWKKVLSGLLKMYDVEVLGKFPVVQHFWFGGVLYPWKDENLKDLPVKQEAEKEKENVPTKVLPGVPSTGVSTGAPAPFSSTNISTSTSTPPSSSGTAPTRMPPPRMPPGSRN</sequence>
<dbReference type="InterPro" id="IPR004327">
    <property type="entry name" value="Phstyr_phstse_ac"/>
</dbReference>
<evidence type="ECO:0000256" key="10">
    <source>
        <dbReference type="SAM" id="MobiDB-lite"/>
    </source>
</evidence>
<evidence type="ECO:0000256" key="7">
    <source>
        <dbReference type="ARBA" id="ARBA00023235"/>
    </source>
</evidence>
<dbReference type="Pfam" id="PF03095">
    <property type="entry name" value="PTPA"/>
    <property type="match status" value="1"/>
</dbReference>
<evidence type="ECO:0000256" key="5">
    <source>
        <dbReference type="ARBA" id="ARBA00022490"/>
    </source>
</evidence>
<dbReference type="Gene3D" id="1.20.120.1150">
    <property type="match status" value="1"/>
</dbReference>
<evidence type="ECO:0000256" key="3">
    <source>
        <dbReference type="ARBA" id="ARBA00004496"/>
    </source>
</evidence>
<comment type="function">
    <text evidence="9">PPIases accelerate the folding of proteins. It catalyzes the cis-trans isomerization of proline imidic peptide bonds in oligopeptides.</text>
</comment>
<keyword evidence="8" id="KW-0539">Nucleus</keyword>
<dbReference type="eggNOG" id="KOG2867">
    <property type="taxonomic scope" value="Eukaryota"/>
</dbReference>
<name>G3BBG9_CANTC</name>
<keyword evidence="7 9" id="KW-0413">Isomerase</keyword>
<reference evidence="11 12" key="1">
    <citation type="journal article" date="2011" name="Proc. Natl. Acad. Sci. U.S.A.">
        <title>Comparative genomics of xylose-fermenting fungi for enhanced biofuel production.</title>
        <authorList>
            <person name="Wohlbach D.J."/>
            <person name="Kuo A."/>
            <person name="Sato T.K."/>
            <person name="Potts K.M."/>
            <person name="Salamov A.A."/>
            <person name="LaButti K.M."/>
            <person name="Sun H."/>
            <person name="Clum A."/>
            <person name="Pangilinan J.L."/>
            <person name="Lindquist E.A."/>
            <person name="Lucas S."/>
            <person name="Lapidus A."/>
            <person name="Jin M."/>
            <person name="Gunawan C."/>
            <person name="Balan V."/>
            <person name="Dale B.E."/>
            <person name="Jeffries T.W."/>
            <person name="Zinkel R."/>
            <person name="Barry K.W."/>
            <person name="Grigoriev I.V."/>
            <person name="Gasch A.P."/>
        </authorList>
    </citation>
    <scope>NUCLEOTIDE SEQUENCE [LARGE SCALE GENOMIC DNA]</scope>
    <source>
        <strain evidence="12">ATCC 10573 / BCRC 21748 / CBS 615 / JCM 9827 / NBRC 10315 / NRRL Y-1498 / VKM Y-70</strain>
    </source>
</reference>
<dbReference type="CDD" id="cd04087">
    <property type="entry name" value="PTPA"/>
    <property type="match status" value="1"/>
</dbReference>
<gene>
    <name evidence="11" type="ORF">CANTEDRAFT_131587</name>
</gene>
<dbReference type="GO" id="GO:0008160">
    <property type="term" value="F:protein tyrosine phosphatase activator activity"/>
    <property type="evidence" value="ECO:0007669"/>
    <property type="project" value="TreeGrafter"/>
</dbReference>
<evidence type="ECO:0000313" key="12">
    <source>
        <dbReference type="Proteomes" id="UP000000707"/>
    </source>
</evidence>